<dbReference type="CDD" id="cd09019">
    <property type="entry name" value="galactose_mutarotase_like"/>
    <property type="match status" value="1"/>
</dbReference>
<feature type="region of interest" description="Disordered" evidence="6">
    <location>
        <begin position="1"/>
        <end position="24"/>
    </location>
</feature>
<comment type="caution">
    <text evidence="7">The sequence shown here is derived from an EMBL/GenBank/DDBJ whole genome shotgun (WGS) entry which is preliminary data.</text>
</comment>
<dbReference type="InterPro" id="IPR008183">
    <property type="entry name" value="Aldose_1/G6P_1-epimerase"/>
</dbReference>
<accession>A0ABT2YHS5</accession>
<reference evidence="7 8" key="1">
    <citation type="submission" date="2021-11" db="EMBL/GenBank/DDBJ databases">
        <authorList>
            <person name="Liang Q."/>
            <person name="Mou H."/>
            <person name="Liu Z."/>
        </authorList>
    </citation>
    <scope>NUCLEOTIDE SEQUENCE [LARGE SCALE GENOMIC DNA]</scope>
    <source>
        <strain evidence="7 8">CHU3</strain>
    </source>
</reference>
<comment type="catalytic activity">
    <reaction evidence="5">
        <text>alpha-D-glucose = beta-D-glucose</text>
        <dbReference type="Rhea" id="RHEA:10264"/>
        <dbReference type="ChEBI" id="CHEBI:15903"/>
        <dbReference type="ChEBI" id="CHEBI:17925"/>
        <dbReference type="EC" id="5.1.3.3"/>
    </reaction>
</comment>
<keyword evidence="4 5" id="KW-0119">Carbohydrate metabolism</keyword>
<dbReference type="SUPFAM" id="SSF74650">
    <property type="entry name" value="Galactose mutarotase-like"/>
    <property type="match status" value="1"/>
</dbReference>
<dbReference type="InterPro" id="IPR047215">
    <property type="entry name" value="Galactose_mutarotase-like"/>
</dbReference>
<evidence type="ECO:0000256" key="2">
    <source>
        <dbReference type="ARBA" id="ARBA00006206"/>
    </source>
</evidence>
<keyword evidence="8" id="KW-1185">Reference proteome</keyword>
<dbReference type="PIRSF" id="PIRSF005096">
    <property type="entry name" value="GALM"/>
    <property type="match status" value="1"/>
</dbReference>
<dbReference type="Proteomes" id="UP001209701">
    <property type="component" value="Unassembled WGS sequence"/>
</dbReference>
<feature type="compositionally biased region" description="Polar residues" evidence="6">
    <location>
        <begin position="1"/>
        <end position="11"/>
    </location>
</feature>
<feature type="compositionally biased region" description="Polar residues" evidence="6">
    <location>
        <begin position="327"/>
        <end position="338"/>
    </location>
</feature>
<dbReference type="EMBL" id="JAJIRN010000007">
    <property type="protein sequence ID" value="MCV2369622.1"/>
    <property type="molecule type" value="Genomic_DNA"/>
</dbReference>
<feature type="region of interest" description="Disordered" evidence="6">
    <location>
        <begin position="325"/>
        <end position="344"/>
    </location>
</feature>
<gene>
    <name evidence="7" type="ORF">LNV07_16200</name>
</gene>
<evidence type="ECO:0000256" key="5">
    <source>
        <dbReference type="PIRNR" id="PIRNR005096"/>
    </source>
</evidence>
<dbReference type="NCBIfam" id="NF008277">
    <property type="entry name" value="PRK11055.1"/>
    <property type="match status" value="1"/>
</dbReference>
<comment type="pathway">
    <text evidence="1 5">Carbohydrate metabolism; hexose metabolism.</text>
</comment>
<comment type="similarity">
    <text evidence="2 5">Belongs to the aldose epimerase family.</text>
</comment>
<proteinExistence type="inferred from homology"/>
<evidence type="ECO:0000256" key="6">
    <source>
        <dbReference type="SAM" id="MobiDB-lite"/>
    </source>
</evidence>
<dbReference type="InterPro" id="IPR014718">
    <property type="entry name" value="GH-type_carb-bd"/>
</dbReference>
<dbReference type="InterPro" id="IPR015443">
    <property type="entry name" value="Aldose_1-epimerase"/>
</dbReference>
<evidence type="ECO:0000313" key="8">
    <source>
        <dbReference type="Proteomes" id="UP001209701"/>
    </source>
</evidence>
<dbReference type="InterPro" id="IPR011013">
    <property type="entry name" value="Gal_mutarotase_sf_dom"/>
</dbReference>
<sequence>MAAQPSASPTISRREFGQMPDGRPVHEYTLDNGAGLVLSAITYGGIVTALWLPDGAGRRANVVLGFDNLRDYLERNPHFGVIVGRFGNRIARGQFTLDGHSHQLDLNDGPNCLHGGASGFGTRLWEAEIEPAGLAGHGPALLLRYTSPDGEGGFPGTMAVKVRYSLTAEQTWRIDYEASCDKPTVVNLTHHDYFNLAGRGSAMSQRLMIAASRYTEVDGGRIPTGIASVEGTPFDFRLPSEIEPRLRLPHPQLLSARGFDHNWLLDHPFDGGLHLAASLEDPLSGRKMEIHSSEPALQFYSGNFLDASLVGSGGEAYRQGDGLCLETQHSPDSPNHASTDPDWPSTLLRLGEVYRSCTEHRFGGGNIGIPG</sequence>
<dbReference type="Gene3D" id="2.70.98.10">
    <property type="match status" value="1"/>
</dbReference>
<dbReference type="PANTHER" id="PTHR10091:SF0">
    <property type="entry name" value="GALACTOSE MUTAROTASE"/>
    <property type="match status" value="1"/>
</dbReference>
<keyword evidence="3 5" id="KW-0413">Isomerase</keyword>
<evidence type="ECO:0000256" key="4">
    <source>
        <dbReference type="ARBA" id="ARBA00023277"/>
    </source>
</evidence>
<dbReference type="PANTHER" id="PTHR10091">
    <property type="entry name" value="ALDOSE-1-EPIMERASE"/>
    <property type="match status" value="1"/>
</dbReference>
<evidence type="ECO:0000256" key="3">
    <source>
        <dbReference type="ARBA" id="ARBA00023235"/>
    </source>
</evidence>
<dbReference type="EC" id="5.1.3.3" evidence="5"/>
<dbReference type="Pfam" id="PF01263">
    <property type="entry name" value="Aldose_epim"/>
    <property type="match status" value="1"/>
</dbReference>
<organism evidence="7 8">
    <name type="scientific">Roseateles oligotrophus</name>
    <dbReference type="NCBI Taxonomy" id="1769250"/>
    <lineage>
        <taxon>Bacteria</taxon>
        <taxon>Pseudomonadati</taxon>
        <taxon>Pseudomonadota</taxon>
        <taxon>Betaproteobacteria</taxon>
        <taxon>Burkholderiales</taxon>
        <taxon>Sphaerotilaceae</taxon>
        <taxon>Roseateles</taxon>
    </lineage>
</organism>
<evidence type="ECO:0000256" key="1">
    <source>
        <dbReference type="ARBA" id="ARBA00005028"/>
    </source>
</evidence>
<protein>
    <recommendedName>
        <fullName evidence="5">Aldose 1-epimerase</fullName>
        <ecNumber evidence="5">5.1.3.3</ecNumber>
    </recommendedName>
</protein>
<name>A0ABT2YHS5_9BURK</name>
<evidence type="ECO:0000313" key="7">
    <source>
        <dbReference type="EMBL" id="MCV2369622.1"/>
    </source>
</evidence>